<dbReference type="Proteomes" id="UP000005496">
    <property type="component" value="Unassembled WGS sequence"/>
</dbReference>
<organism evidence="1 2">
    <name type="scientific">Desulfonatronospira thiodismutans ASO3-1</name>
    <dbReference type="NCBI Taxonomy" id="555779"/>
    <lineage>
        <taxon>Bacteria</taxon>
        <taxon>Pseudomonadati</taxon>
        <taxon>Thermodesulfobacteriota</taxon>
        <taxon>Desulfovibrionia</taxon>
        <taxon>Desulfovibrionales</taxon>
        <taxon>Desulfonatronovibrionaceae</taxon>
        <taxon>Desulfonatronospira</taxon>
    </lineage>
</organism>
<proteinExistence type="predicted"/>
<gene>
    <name evidence="1" type="ORF">Dthio_PD1900</name>
</gene>
<sequence length="43" mass="4892">MPERVRCERYIQKMIMALLFNLRLIVRGAGLQDAKCAGRTAPT</sequence>
<accession>D6SP54</accession>
<reference evidence="1" key="1">
    <citation type="submission" date="2010-05" db="EMBL/GenBank/DDBJ databases">
        <title>The draft genome of Desulfonatronospira thiodismutans ASO3-1.</title>
        <authorList>
            <consortium name="US DOE Joint Genome Institute (JGI-PGF)"/>
            <person name="Lucas S."/>
            <person name="Copeland A."/>
            <person name="Lapidus A."/>
            <person name="Cheng J.-F."/>
            <person name="Bruce D."/>
            <person name="Goodwin L."/>
            <person name="Pitluck S."/>
            <person name="Chertkov O."/>
            <person name="Brettin T."/>
            <person name="Detter J.C."/>
            <person name="Han C."/>
            <person name="Land M.L."/>
            <person name="Hauser L."/>
            <person name="Kyrpides N."/>
            <person name="Mikhailova N."/>
            <person name="Muyzer G."/>
            <person name="Woyke T."/>
        </authorList>
    </citation>
    <scope>NUCLEOTIDE SEQUENCE [LARGE SCALE GENOMIC DNA]</scope>
    <source>
        <strain evidence="1">ASO3-1</strain>
    </source>
</reference>
<evidence type="ECO:0000313" key="2">
    <source>
        <dbReference type="Proteomes" id="UP000005496"/>
    </source>
</evidence>
<dbReference type="EMBL" id="ACJN02000002">
    <property type="protein sequence ID" value="EFI34530.1"/>
    <property type="molecule type" value="Genomic_DNA"/>
</dbReference>
<protein>
    <submittedName>
        <fullName evidence="1">Uncharacterized protein</fullName>
    </submittedName>
</protein>
<evidence type="ECO:0000313" key="1">
    <source>
        <dbReference type="EMBL" id="EFI34530.1"/>
    </source>
</evidence>
<name>D6SP54_9BACT</name>
<dbReference type="AlphaFoldDB" id="D6SP54"/>
<keyword evidence="2" id="KW-1185">Reference proteome</keyword>
<comment type="caution">
    <text evidence="1">The sequence shown here is derived from an EMBL/GenBank/DDBJ whole genome shotgun (WGS) entry which is preliminary data.</text>
</comment>